<organism evidence="8 9">
    <name type="scientific">Veillonella tobetsuensis</name>
    <dbReference type="NCBI Taxonomy" id="1110546"/>
    <lineage>
        <taxon>Bacteria</taxon>
        <taxon>Bacillati</taxon>
        <taxon>Bacillota</taxon>
        <taxon>Negativicutes</taxon>
        <taxon>Veillonellales</taxon>
        <taxon>Veillonellaceae</taxon>
        <taxon>Veillonella</taxon>
    </lineage>
</organism>
<comment type="subcellular location">
    <subcellularLocation>
        <location evidence="1">Cell membrane</location>
        <topology evidence="1">Multi-pass membrane protein</topology>
    </subcellularLocation>
</comment>
<comment type="caution">
    <text evidence="8">The sequence shown here is derived from an EMBL/GenBank/DDBJ whole genome shotgun (WGS) entry which is preliminary data.</text>
</comment>
<keyword evidence="5 7" id="KW-1133">Transmembrane helix</keyword>
<feature type="transmembrane region" description="Helical" evidence="7">
    <location>
        <begin position="6"/>
        <end position="27"/>
    </location>
</feature>
<evidence type="ECO:0000256" key="5">
    <source>
        <dbReference type="ARBA" id="ARBA00022989"/>
    </source>
</evidence>
<keyword evidence="3" id="KW-1003">Cell membrane</keyword>
<dbReference type="AlphaFoldDB" id="A0A480B268"/>
<evidence type="ECO:0000256" key="7">
    <source>
        <dbReference type="SAM" id="Phobius"/>
    </source>
</evidence>
<evidence type="ECO:0000256" key="3">
    <source>
        <dbReference type="ARBA" id="ARBA00022475"/>
    </source>
</evidence>
<dbReference type="GO" id="GO:0005886">
    <property type="term" value="C:plasma membrane"/>
    <property type="evidence" value="ECO:0007669"/>
    <property type="project" value="UniProtKB-SubCell"/>
</dbReference>
<dbReference type="InterPro" id="IPR007140">
    <property type="entry name" value="DUF350"/>
</dbReference>
<dbReference type="Pfam" id="PF03994">
    <property type="entry name" value="DUF350"/>
    <property type="match status" value="1"/>
</dbReference>
<sequence>MPYIADIMSVIVFSFIGIVLMVLGNWLIDLCIPGDFPTEIKRGNRAVAWLCAGSFIGIGEIVRAVIQSPAAPVVEEYFLRGVISSLVYSIIGIVIFLAGFFLVNAFHRKYSLPEEIMRGNAAAGIMTFGIFVGCALIIAGAIH</sequence>
<protein>
    <recommendedName>
        <fullName evidence="10">DUF350 domain-containing protein</fullName>
    </recommendedName>
</protein>
<dbReference type="RefSeq" id="WP_137661261.1">
    <property type="nucleotide sequence ID" value="NZ_BJCQ01000048.1"/>
</dbReference>
<name>A0A480B268_9FIRM</name>
<evidence type="ECO:0000313" key="8">
    <source>
        <dbReference type="EMBL" id="GCL68119.1"/>
    </source>
</evidence>
<evidence type="ECO:0000256" key="2">
    <source>
        <dbReference type="ARBA" id="ARBA00005779"/>
    </source>
</evidence>
<keyword evidence="6 7" id="KW-0472">Membrane</keyword>
<dbReference type="EMBL" id="BJCQ01000048">
    <property type="protein sequence ID" value="GCL68119.1"/>
    <property type="molecule type" value="Genomic_DNA"/>
</dbReference>
<reference evidence="8 9" key="1">
    <citation type="submission" date="2019-03" db="EMBL/GenBank/DDBJ databases">
        <title>Draft genome sequences of two Veillonella tobetsuensis clinical isolates from intraoperative bronchial fluids of elderly patients with pulmonary carcinoma.</title>
        <authorList>
            <person name="Akiyama T."/>
        </authorList>
    </citation>
    <scope>NUCLEOTIDE SEQUENCE [LARGE SCALE GENOMIC DNA]</scope>
    <source>
        <strain evidence="8 9">PAGU 1578</strain>
    </source>
</reference>
<dbReference type="Proteomes" id="UP000300381">
    <property type="component" value="Unassembled WGS sequence"/>
</dbReference>
<proteinExistence type="inferred from homology"/>
<feature type="transmembrane region" description="Helical" evidence="7">
    <location>
        <begin position="119"/>
        <end position="142"/>
    </location>
</feature>
<comment type="similarity">
    <text evidence="2">Belongs to the UPF0719 family.</text>
</comment>
<accession>A0A480B268</accession>
<feature type="transmembrane region" description="Helical" evidence="7">
    <location>
        <begin position="47"/>
        <end position="66"/>
    </location>
</feature>
<feature type="transmembrane region" description="Helical" evidence="7">
    <location>
        <begin position="86"/>
        <end position="107"/>
    </location>
</feature>
<evidence type="ECO:0008006" key="10">
    <source>
        <dbReference type="Google" id="ProtNLM"/>
    </source>
</evidence>
<keyword evidence="4 7" id="KW-0812">Transmembrane</keyword>
<evidence type="ECO:0000256" key="1">
    <source>
        <dbReference type="ARBA" id="ARBA00004651"/>
    </source>
</evidence>
<evidence type="ECO:0000256" key="4">
    <source>
        <dbReference type="ARBA" id="ARBA00022692"/>
    </source>
</evidence>
<evidence type="ECO:0000313" key="9">
    <source>
        <dbReference type="Proteomes" id="UP000300381"/>
    </source>
</evidence>
<gene>
    <name evidence="8" type="ORF">PAGU1578_17400</name>
</gene>
<dbReference type="PANTHER" id="PTHR40043:SF1">
    <property type="entry name" value="UPF0719 INNER MEMBRANE PROTEIN YJFL"/>
    <property type="match status" value="1"/>
</dbReference>
<dbReference type="PANTHER" id="PTHR40043">
    <property type="entry name" value="UPF0719 INNER MEMBRANE PROTEIN YJFL"/>
    <property type="match status" value="1"/>
</dbReference>
<evidence type="ECO:0000256" key="6">
    <source>
        <dbReference type="ARBA" id="ARBA00023136"/>
    </source>
</evidence>